<dbReference type="Proteomes" id="UP000092695">
    <property type="component" value="Chromosome"/>
</dbReference>
<dbReference type="InterPro" id="IPR027417">
    <property type="entry name" value="P-loop_NTPase"/>
</dbReference>
<dbReference type="AlphaFoldDB" id="A0A193LCG4"/>
<keyword evidence="4 10" id="KW-0347">Helicase</keyword>
<dbReference type="InterPro" id="IPR013986">
    <property type="entry name" value="DExx_box_DNA_helicase_dom_sf"/>
</dbReference>
<evidence type="ECO:0000256" key="1">
    <source>
        <dbReference type="ARBA" id="ARBA00009922"/>
    </source>
</evidence>
<dbReference type="InterPro" id="IPR014017">
    <property type="entry name" value="DNA_helicase_UvrD-like_C"/>
</dbReference>
<reference evidence="13 14" key="1">
    <citation type="submission" date="2016-06" db="EMBL/GenBank/DDBJ databases">
        <title>Complete genome sequence of a deep-branching marine Gamma Proteobacterium Woeseia oceani type strain XK5.</title>
        <authorList>
            <person name="Mu D."/>
            <person name="Du Z."/>
        </authorList>
    </citation>
    <scope>NUCLEOTIDE SEQUENCE [LARGE SCALE GENOMIC DNA]</scope>
    <source>
        <strain evidence="13 14">XK5</strain>
    </source>
</reference>
<evidence type="ECO:0000256" key="8">
    <source>
        <dbReference type="ARBA" id="ARBA00034808"/>
    </source>
</evidence>
<dbReference type="CDD" id="cd17932">
    <property type="entry name" value="DEXQc_UvrD"/>
    <property type="match status" value="1"/>
</dbReference>
<dbReference type="Gene3D" id="1.10.486.10">
    <property type="entry name" value="PCRA, domain 4"/>
    <property type="match status" value="1"/>
</dbReference>
<dbReference type="PANTHER" id="PTHR11070">
    <property type="entry name" value="UVRD / RECB / PCRA DNA HELICASE FAMILY MEMBER"/>
    <property type="match status" value="1"/>
</dbReference>
<protein>
    <recommendedName>
        <fullName evidence="8">DNA 3'-5' helicase</fullName>
        <ecNumber evidence="8">5.6.2.4</ecNumber>
    </recommendedName>
</protein>
<dbReference type="STRING" id="1548547.BA177_02430"/>
<dbReference type="PROSITE" id="PS51217">
    <property type="entry name" value="UVRD_HELICASE_CTER"/>
    <property type="match status" value="1"/>
</dbReference>
<keyword evidence="5 10" id="KW-0067">ATP-binding</keyword>
<keyword evidence="6" id="KW-0413">Isomerase</keyword>
<dbReference type="PANTHER" id="PTHR11070:SF3">
    <property type="entry name" value="DNA 3'-5' HELICASE"/>
    <property type="match status" value="1"/>
</dbReference>
<dbReference type="PROSITE" id="PS51198">
    <property type="entry name" value="UVRD_HELICASE_ATP_BIND"/>
    <property type="match status" value="1"/>
</dbReference>
<feature type="binding site" evidence="10">
    <location>
        <begin position="43"/>
        <end position="50"/>
    </location>
    <ligand>
        <name>ATP</name>
        <dbReference type="ChEBI" id="CHEBI:30616"/>
    </ligand>
</feature>
<dbReference type="GO" id="GO:0005829">
    <property type="term" value="C:cytosol"/>
    <property type="evidence" value="ECO:0007669"/>
    <property type="project" value="TreeGrafter"/>
</dbReference>
<evidence type="ECO:0000256" key="6">
    <source>
        <dbReference type="ARBA" id="ARBA00023235"/>
    </source>
</evidence>
<dbReference type="InterPro" id="IPR014016">
    <property type="entry name" value="UvrD-like_ATP-bd"/>
</dbReference>
<name>A0A193LCG4_9GAMM</name>
<dbReference type="InterPro" id="IPR000212">
    <property type="entry name" value="DNA_helicase_UvrD/REP"/>
</dbReference>
<evidence type="ECO:0000259" key="11">
    <source>
        <dbReference type="PROSITE" id="PS51198"/>
    </source>
</evidence>
<feature type="domain" description="UvrD-like helicase C-terminal" evidence="12">
    <location>
        <begin position="318"/>
        <end position="584"/>
    </location>
</feature>
<evidence type="ECO:0000256" key="3">
    <source>
        <dbReference type="ARBA" id="ARBA00022801"/>
    </source>
</evidence>
<comment type="catalytic activity">
    <reaction evidence="7">
        <text>Couples ATP hydrolysis with the unwinding of duplex DNA by translocating in the 3'-5' direction.</text>
        <dbReference type="EC" id="5.6.2.4"/>
    </reaction>
</comment>
<comment type="catalytic activity">
    <reaction evidence="9">
        <text>ATP + H2O = ADP + phosphate + H(+)</text>
        <dbReference type="Rhea" id="RHEA:13065"/>
        <dbReference type="ChEBI" id="CHEBI:15377"/>
        <dbReference type="ChEBI" id="CHEBI:15378"/>
        <dbReference type="ChEBI" id="CHEBI:30616"/>
        <dbReference type="ChEBI" id="CHEBI:43474"/>
        <dbReference type="ChEBI" id="CHEBI:456216"/>
        <dbReference type="EC" id="5.6.2.4"/>
    </reaction>
</comment>
<feature type="domain" description="UvrD-like helicase ATP-binding" evidence="11">
    <location>
        <begin position="22"/>
        <end position="317"/>
    </location>
</feature>
<proteinExistence type="inferred from homology"/>
<keyword evidence="3 10" id="KW-0378">Hydrolase</keyword>
<dbReference type="GO" id="GO:0043138">
    <property type="term" value="F:3'-5' DNA helicase activity"/>
    <property type="evidence" value="ECO:0007669"/>
    <property type="project" value="UniProtKB-EC"/>
</dbReference>
<gene>
    <name evidence="13" type="ORF">BA177_02430</name>
</gene>
<evidence type="ECO:0000256" key="4">
    <source>
        <dbReference type="ARBA" id="ARBA00022806"/>
    </source>
</evidence>
<sequence length="700" mass="79056">MADVAEPTTDYLAALNPAQRQAAVFGDVDVQRRFRSGPLLVIAGAGTGKTMTLAHRVAHLIVSGVDPERLLLLTFTRRAAQEMTRRVEAIVRRALGDRGKPIPSAGLLPWSGTFHAVANRLLRRYARVVGLDPAFSVLDRGDSADLLDVVRHDKKLTSKSRRFPKKDTCLAIYSRCVNSRQPLAGVLQSTFPWCSDWEVELADLFRGYVLRKQQNQALDYDDLLLYWSHLVAEPEFAADIGSWFDHVLVDEYQDTNILQSEILQALKPDGNGLTVVGDDAQSIYSFRAAEVDNILGFADQYLPSARIVTLEENYRSTQPILDTANCLIAESERQYKKNLFSQRKDGAKPVYASVEDTDAEAEFVVNSVLESREQGIELKQQAVLFRSAHHSDRLELELVRRNIPYVKYGGLKFLEASHVKDMLSILKWAENARNEVAAFRVLKLLPGMGPASAAKCFALLAQAGNDWRTLAEFKAPAAAREEWPAFCELLQTLGEAEFSANDWHWQIAVLRKWYQPQLERIYDSVETREADLEQLESIATRYATRERFLTELTLDPPAAAGDQAGDPLLDEDYLVLSTVHSAKGQEWDSVFVLNFSDGNFPSEFATGKPEAIEEERRLVYVAMTRAKRSLHLVAPLRYHVTQQRRDGDKHVYGARSRFMTKALMATMQQRWFGRPDSVEPRLQPRSDIKIDVAGKLRQMW</sequence>
<evidence type="ECO:0000259" key="12">
    <source>
        <dbReference type="PROSITE" id="PS51217"/>
    </source>
</evidence>
<evidence type="ECO:0000313" key="14">
    <source>
        <dbReference type="Proteomes" id="UP000092695"/>
    </source>
</evidence>
<dbReference type="RefSeq" id="WP_068612423.1">
    <property type="nucleotide sequence ID" value="NZ_CP016268.1"/>
</dbReference>
<dbReference type="KEGG" id="woc:BA177_02430"/>
<evidence type="ECO:0000256" key="9">
    <source>
        <dbReference type="ARBA" id="ARBA00048988"/>
    </source>
</evidence>
<evidence type="ECO:0000256" key="2">
    <source>
        <dbReference type="ARBA" id="ARBA00022741"/>
    </source>
</evidence>
<dbReference type="SUPFAM" id="SSF52540">
    <property type="entry name" value="P-loop containing nucleoside triphosphate hydrolases"/>
    <property type="match status" value="1"/>
</dbReference>
<organism evidence="13 14">
    <name type="scientific">Woeseia oceani</name>
    <dbReference type="NCBI Taxonomy" id="1548547"/>
    <lineage>
        <taxon>Bacteria</taxon>
        <taxon>Pseudomonadati</taxon>
        <taxon>Pseudomonadota</taxon>
        <taxon>Gammaproteobacteria</taxon>
        <taxon>Woeseiales</taxon>
        <taxon>Woeseiaceae</taxon>
        <taxon>Woeseia</taxon>
    </lineage>
</organism>
<dbReference type="GO" id="GO:0016887">
    <property type="term" value="F:ATP hydrolysis activity"/>
    <property type="evidence" value="ECO:0007669"/>
    <property type="project" value="RHEA"/>
</dbReference>
<dbReference type="EMBL" id="CP016268">
    <property type="protein sequence ID" value="ANO50225.1"/>
    <property type="molecule type" value="Genomic_DNA"/>
</dbReference>
<evidence type="ECO:0000313" key="13">
    <source>
        <dbReference type="EMBL" id="ANO50225.1"/>
    </source>
</evidence>
<evidence type="ECO:0000256" key="5">
    <source>
        <dbReference type="ARBA" id="ARBA00022840"/>
    </source>
</evidence>
<keyword evidence="14" id="KW-1185">Reference proteome</keyword>
<dbReference type="EC" id="5.6.2.4" evidence="8"/>
<comment type="similarity">
    <text evidence="1">Belongs to the helicase family. UvrD subfamily.</text>
</comment>
<evidence type="ECO:0000256" key="10">
    <source>
        <dbReference type="PROSITE-ProRule" id="PRU00560"/>
    </source>
</evidence>
<keyword evidence="2 10" id="KW-0547">Nucleotide-binding</keyword>
<dbReference type="GO" id="GO:0000725">
    <property type="term" value="P:recombinational repair"/>
    <property type="evidence" value="ECO:0007669"/>
    <property type="project" value="TreeGrafter"/>
</dbReference>
<dbReference type="GO" id="GO:0005524">
    <property type="term" value="F:ATP binding"/>
    <property type="evidence" value="ECO:0007669"/>
    <property type="project" value="UniProtKB-UniRule"/>
</dbReference>
<dbReference type="Pfam" id="PF13361">
    <property type="entry name" value="UvrD_C"/>
    <property type="match status" value="2"/>
</dbReference>
<dbReference type="GO" id="GO:0003677">
    <property type="term" value="F:DNA binding"/>
    <property type="evidence" value="ECO:0007669"/>
    <property type="project" value="InterPro"/>
</dbReference>
<dbReference type="Pfam" id="PF00580">
    <property type="entry name" value="UvrD-helicase"/>
    <property type="match status" value="1"/>
</dbReference>
<accession>A0A193LCG4</accession>
<dbReference type="Gene3D" id="1.10.10.160">
    <property type="match status" value="1"/>
</dbReference>
<evidence type="ECO:0000256" key="7">
    <source>
        <dbReference type="ARBA" id="ARBA00034617"/>
    </source>
</evidence>
<dbReference type="Gene3D" id="3.40.50.300">
    <property type="entry name" value="P-loop containing nucleotide triphosphate hydrolases"/>
    <property type="match status" value="2"/>
</dbReference>